<dbReference type="PANTHER" id="PTHR43471">
    <property type="entry name" value="ABC TRANSPORTER PERMEASE"/>
    <property type="match status" value="1"/>
</dbReference>
<evidence type="ECO:0000256" key="5">
    <source>
        <dbReference type="SAM" id="Phobius"/>
    </source>
</evidence>
<feature type="transmembrane region" description="Helical" evidence="5">
    <location>
        <begin position="88"/>
        <end position="109"/>
    </location>
</feature>
<evidence type="ECO:0000313" key="8">
    <source>
        <dbReference type="Proteomes" id="UP000004508"/>
    </source>
</evidence>
<keyword evidence="2 5" id="KW-0812">Transmembrane</keyword>
<comment type="caution">
    <text evidence="7">The sequence shown here is derived from an EMBL/GenBank/DDBJ whole genome shotgun (WGS) entry which is preliminary data.</text>
</comment>
<evidence type="ECO:0000256" key="2">
    <source>
        <dbReference type="ARBA" id="ARBA00022692"/>
    </source>
</evidence>
<evidence type="ECO:0000256" key="4">
    <source>
        <dbReference type="ARBA" id="ARBA00023136"/>
    </source>
</evidence>
<evidence type="ECO:0000256" key="1">
    <source>
        <dbReference type="ARBA" id="ARBA00004141"/>
    </source>
</evidence>
<dbReference type="InterPro" id="IPR013525">
    <property type="entry name" value="ABC2_TM"/>
</dbReference>
<feature type="transmembrane region" description="Helical" evidence="5">
    <location>
        <begin position="38"/>
        <end position="57"/>
    </location>
</feature>
<protein>
    <recommendedName>
        <fullName evidence="6">ABC-2 type transporter transmembrane domain-containing protein</fullName>
    </recommendedName>
</protein>
<sequence length="319" mass="33870">MNITALTGTGQQTQAIGRPSPLLSVMAWEFRRFLASRLFWFQALGLFGFLLLMTWALHAPEQIGAGVAVGGGGGEPLSGFVAGTSAGGLLHILPIVLVVLALLLPFVTADGVTRDLTRRTHELLMTTALPTWAYVWGRYLAGLVMSLGLALLLLASILGMGWLLHLTTTDYPAPEIGAVLLLWVGMVLSAAILVSSFGFALSTLLPRLSTLVKVVIMVAWIVGGLVIPLGLGGTTPPAWYVNWDPTSGITALGLLPVYAIHLGPTITNEAQFQQFILSVENKMPDIAGWFAPHLGLSGVSLLLVLVAALAFQRSRDTLS</sequence>
<dbReference type="Pfam" id="PF12698">
    <property type="entry name" value="ABC2_membrane_3"/>
    <property type="match status" value="1"/>
</dbReference>
<dbReference type="STRING" id="485913.Krac_0775"/>
<name>D6U8I7_KTERA</name>
<evidence type="ECO:0000313" key="7">
    <source>
        <dbReference type="EMBL" id="EFH80198.1"/>
    </source>
</evidence>
<keyword evidence="4 5" id="KW-0472">Membrane</keyword>
<feature type="transmembrane region" description="Helical" evidence="5">
    <location>
        <begin position="176"/>
        <end position="199"/>
    </location>
</feature>
<comment type="subcellular location">
    <subcellularLocation>
        <location evidence="1">Membrane</location>
        <topology evidence="1">Multi-pass membrane protein</topology>
    </subcellularLocation>
</comment>
<feature type="transmembrane region" description="Helical" evidence="5">
    <location>
        <begin position="290"/>
        <end position="311"/>
    </location>
</feature>
<accession>D6U8I7</accession>
<feature type="domain" description="ABC-2 type transporter transmembrane" evidence="6">
    <location>
        <begin position="92"/>
        <end position="309"/>
    </location>
</feature>
<dbReference type="RefSeq" id="WP_007922612.1">
    <property type="nucleotide sequence ID" value="NZ_ADVG01000005.1"/>
</dbReference>
<evidence type="ECO:0000259" key="6">
    <source>
        <dbReference type="Pfam" id="PF12698"/>
    </source>
</evidence>
<dbReference type="GO" id="GO:0016020">
    <property type="term" value="C:membrane"/>
    <property type="evidence" value="ECO:0007669"/>
    <property type="project" value="UniProtKB-SubCell"/>
</dbReference>
<gene>
    <name evidence="7" type="ORF">Krac_0775</name>
</gene>
<keyword evidence="8" id="KW-1185">Reference proteome</keyword>
<proteinExistence type="predicted"/>
<dbReference type="GO" id="GO:0140359">
    <property type="term" value="F:ABC-type transporter activity"/>
    <property type="evidence" value="ECO:0007669"/>
    <property type="project" value="InterPro"/>
</dbReference>
<dbReference type="AlphaFoldDB" id="D6U8I7"/>
<feature type="transmembrane region" description="Helical" evidence="5">
    <location>
        <begin position="139"/>
        <end position="164"/>
    </location>
</feature>
<dbReference type="InParanoid" id="D6U8I7"/>
<dbReference type="EMBL" id="ADVG01000005">
    <property type="protein sequence ID" value="EFH80198.1"/>
    <property type="molecule type" value="Genomic_DNA"/>
</dbReference>
<keyword evidence="3 5" id="KW-1133">Transmembrane helix</keyword>
<feature type="transmembrane region" description="Helical" evidence="5">
    <location>
        <begin position="211"/>
        <end position="231"/>
    </location>
</feature>
<reference evidence="7 8" key="1">
    <citation type="journal article" date="2011" name="Stand. Genomic Sci.">
        <title>Non-contiguous finished genome sequence and contextual data of the filamentous soil bacterium Ktedonobacter racemifer type strain (SOSP1-21).</title>
        <authorList>
            <person name="Chang Y.J."/>
            <person name="Land M."/>
            <person name="Hauser L."/>
            <person name="Chertkov O."/>
            <person name="Del Rio T.G."/>
            <person name="Nolan M."/>
            <person name="Copeland A."/>
            <person name="Tice H."/>
            <person name="Cheng J.F."/>
            <person name="Lucas S."/>
            <person name="Han C."/>
            <person name="Goodwin L."/>
            <person name="Pitluck S."/>
            <person name="Ivanova N."/>
            <person name="Ovchinikova G."/>
            <person name="Pati A."/>
            <person name="Chen A."/>
            <person name="Palaniappan K."/>
            <person name="Mavromatis K."/>
            <person name="Liolios K."/>
            <person name="Brettin T."/>
            <person name="Fiebig A."/>
            <person name="Rohde M."/>
            <person name="Abt B."/>
            <person name="Goker M."/>
            <person name="Detter J.C."/>
            <person name="Woyke T."/>
            <person name="Bristow J."/>
            <person name="Eisen J.A."/>
            <person name="Markowitz V."/>
            <person name="Hugenholtz P."/>
            <person name="Kyrpides N.C."/>
            <person name="Klenk H.P."/>
            <person name="Lapidus A."/>
        </authorList>
    </citation>
    <scope>NUCLEOTIDE SEQUENCE [LARGE SCALE GENOMIC DNA]</scope>
    <source>
        <strain evidence="8">DSM 44963</strain>
    </source>
</reference>
<evidence type="ECO:0000256" key="3">
    <source>
        <dbReference type="ARBA" id="ARBA00022989"/>
    </source>
</evidence>
<organism evidence="7 8">
    <name type="scientific">Ktedonobacter racemifer DSM 44963</name>
    <dbReference type="NCBI Taxonomy" id="485913"/>
    <lineage>
        <taxon>Bacteria</taxon>
        <taxon>Bacillati</taxon>
        <taxon>Chloroflexota</taxon>
        <taxon>Ktedonobacteria</taxon>
        <taxon>Ktedonobacterales</taxon>
        <taxon>Ktedonobacteraceae</taxon>
        <taxon>Ktedonobacter</taxon>
    </lineage>
</organism>
<dbReference type="OrthoDB" id="100605at2"/>
<dbReference type="Proteomes" id="UP000004508">
    <property type="component" value="Unassembled WGS sequence"/>
</dbReference>